<organism evidence="4 5">
    <name type="scientific">Agrocybe pediades</name>
    <dbReference type="NCBI Taxonomy" id="84607"/>
    <lineage>
        <taxon>Eukaryota</taxon>
        <taxon>Fungi</taxon>
        <taxon>Dikarya</taxon>
        <taxon>Basidiomycota</taxon>
        <taxon>Agaricomycotina</taxon>
        <taxon>Agaricomycetes</taxon>
        <taxon>Agaricomycetidae</taxon>
        <taxon>Agaricales</taxon>
        <taxon>Agaricineae</taxon>
        <taxon>Strophariaceae</taxon>
        <taxon>Agrocybe</taxon>
    </lineage>
</organism>
<feature type="region of interest" description="Disordered" evidence="1">
    <location>
        <begin position="21"/>
        <end position="43"/>
    </location>
</feature>
<feature type="region of interest" description="Disordered" evidence="1">
    <location>
        <begin position="1386"/>
        <end position="1490"/>
    </location>
</feature>
<feature type="compositionally biased region" description="Pro residues" evidence="1">
    <location>
        <begin position="1446"/>
        <end position="1462"/>
    </location>
</feature>
<evidence type="ECO:0000313" key="5">
    <source>
        <dbReference type="Proteomes" id="UP000521872"/>
    </source>
</evidence>
<dbReference type="EMBL" id="JAACJL010000015">
    <property type="protein sequence ID" value="KAF4620346.1"/>
    <property type="molecule type" value="Genomic_DNA"/>
</dbReference>
<feature type="region of interest" description="Disordered" evidence="1">
    <location>
        <begin position="153"/>
        <end position="175"/>
    </location>
</feature>
<dbReference type="InterPro" id="IPR012880">
    <property type="entry name" value="Gryzun"/>
</dbReference>
<feature type="compositionally biased region" description="Polar residues" evidence="1">
    <location>
        <begin position="1284"/>
        <end position="1293"/>
    </location>
</feature>
<evidence type="ECO:0000259" key="2">
    <source>
        <dbReference type="Pfam" id="PF07919"/>
    </source>
</evidence>
<feature type="compositionally biased region" description="Basic and acidic residues" evidence="1">
    <location>
        <begin position="1481"/>
        <end position="1490"/>
    </location>
</feature>
<keyword evidence="5" id="KW-1185">Reference proteome</keyword>
<comment type="caution">
    <text evidence="4">The sequence shown here is derived from an EMBL/GenBank/DDBJ whole genome shotgun (WGS) entry which is preliminary data.</text>
</comment>
<dbReference type="Pfam" id="PF11817">
    <property type="entry name" value="Foie-gras_1"/>
    <property type="match status" value="1"/>
</dbReference>
<feature type="compositionally biased region" description="Basic and acidic residues" evidence="1">
    <location>
        <begin position="1390"/>
        <end position="1404"/>
    </location>
</feature>
<evidence type="ECO:0000259" key="3">
    <source>
        <dbReference type="Pfam" id="PF11817"/>
    </source>
</evidence>
<evidence type="ECO:0008006" key="6">
    <source>
        <dbReference type="Google" id="ProtNLM"/>
    </source>
</evidence>
<protein>
    <recommendedName>
        <fullName evidence="6">Trafficking protein particle complex subunit 11</fullName>
    </recommendedName>
</protein>
<reference evidence="4 5" key="1">
    <citation type="submission" date="2019-12" db="EMBL/GenBank/DDBJ databases">
        <authorList>
            <person name="Floudas D."/>
            <person name="Bentzer J."/>
            <person name="Ahren D."/>
            <person name="Johansson T."/>
            <person name="Persson P."/>
            <person name="Tunlid A."/>
        </authorList>
    </citation>
    <scope>NUCLEOTIDE SEQUENCE [LARGE SCALE GENOMIC DNA]</scope>
    <source>
        <strain evidence="4 5">CBS 102.39</strain>
    </source>
</reference>
<evidence type="ECO:0000313" key="4">
    <source>
        <dbReference type="EMBL" id="KAF4620346.1"/>
    </source>
</evidence>
<feature type="compositionally biased region" description="Low complexity" evidence="1">
    <location>
        <begin position="101"/>
        <end position="112"/>
    </location>
</feature>
<feature type="compositionally biased region" description="Acidic residues" evidence="1">
    <location>
        <begin position="933"/>
        <end position="949"/>
    </location>
</feature>
<dbReference type="PANTHER" id="PTHR14374:SF0">
    <property type="entry name" value="TRAFFICKING PROTEIN PARTICLE COMPLEX SUBUNIT 11"/>
    <property type="match status" value="1"/>
</dbReference>
<sequence>MNSYPPELLAQLAPVMFVAGLDPPSAGPAPTSPTTPTLSQTQKPQDAFQILALRLRDVLLAQRKVAIWQPEKNKSFQVILVDKDVKFPPRKLLPPDDPQYSSAHSPLSPLTPTSPLHPDGLIAPIWIRKHTTLIPSVFVLFMRIYEHPLAATRTPLDFPNPDHERDREAEERRRDTELSAEIAQRKKITNERGIKLTVVLMASRKMLDDPSLDNRLTFIRRQSGLDSRAALFVLSPVSPSELNEFVRSLQQALYEPAVEYYTSHSKRVRRKRNRHSQSVSSYPNPGTVGGLNIARPLRPEGWTVRYEYKMACFAEFRSEDEVALKHYQDAYEMLTIMFGSTAILPPRTKRWAEAKVLADCINIKIVKLYLYNNEHALALSHHNTHIRVFGDFSRGWGIGEETFEFWSWVARQHRVLAELLEQGTRSTLVLPVHKPVVPPSNTSSQPRNVVEYDAMRSLGINPSHALQHPGFYYYVAARCTELRRERFLAIADAEHSDHPVALSPGFTNEKKVEHLLIINELYTKAYELFKKHSPASNQGQGRLTLWIAYRIAQTYYEAGKFDMAVRFFERIAKTYRREKWNSMLRPLLSTWYACAQQLADVELGIKLIYHLQLIPDAVDPDEPGALEEDLITLLKSTVPSDPDQTLVVDLTEAQPIFDSEIVFWSPEVKVDEQAAFQLTLTAPSSITISSIPFSRATIHFSDDLTPVVVEHEPSESKDDVEIVKLGYVDPSVSERQSVKGNLRWQPGGSVVFMGAMSSEFPSTLKVTSIVLTIEENGWKVDVPVDPRRRRSASPLAPKWLTSESPLRFTSIHRPDCHSTLVKHRVHHLKVAFHHHAPAYLDEDYPIEVEVTNIDTRELDVVLNVLLQPTEIDDAVNHIMVDDERSTSLIKDIHLGVLAPGVSAIKTVHLFNTGAGGDRMIDVSVQTRTKTSQDNDEEGDSEDEDDDDEHDVDKTKDAAHDMMEHLKLLTVPTVSPLKVMYDVSYRRDASAWPELADLETFEESFWDTRQGGEALLRATLLCEGPSSLSIQNVKLERQDNAHAKVIDSSTDVDDGEFPAEYIAGDEFSGNCRISFALDDHNAPQEVIEGPGRYVVTWRRILPDGKFGQESVSYFPLPALRPPVDGLVALLDVPPQANLHIPISVTLTIRNYHPTRSANVTVQLEPDSLDSFVVAGLRSSCVPVLLPGSEEKLVWRMIPIECGYVKVPRIKVIDRRKAIPVSQSSGEGDGSTGDIVKVVDLRGDSRHGVVSLDNTQSQVAAHPVTVHSPPLGTPSWASSGAAMGSDISQESTYSIPEQGVDTFPFPNALGSDRSTEGGNPSRPSSRLGFNRTMLSPCPSDTMPDSEAIQWSHSLFQNVGIPELRLSSIKAHPQTQTDMVGNAAKELNGNALNDDHLPSSDEHRPDRASSGGHTHSTRSPAAPLTSPKKSVSRLSFPFVTTPSPRRNKPPTPPPSPPLPPPPSPPPRHKYSCFPSRLSPYSSDKPSKKLERHNYPDHGYSRVALQHLKWFWSMKEHDFSDFRNVKRDESIYEVSANAAVQSPPPLTIHPRRGDISALRDPYCAHIDRCFVGLPSWTLSKTLWMFDLHMATQKRIMDDRASYDDEHSDNESDADVETSASTGCSDDSDATLVESESETDLPSLPTNSAHTSKVGSEILHVRRDGTSSSAVCQSIPDIQYDLSKISWLPIVNHNAPVIDHSKPPWPTNWYARWQVLVELSRRNSYRRQAFKAEEASHAPVVAAPKHFPRRNFFIGPDSYGDDSDAWNARFERIDD</sequence>
<feature type="region of interest" description="Disordered" evidence="1">
    <location>
        <begin position="1597"/>
        <end position="1647"/>
    </location>
</feature>
<dbReference type="Proteomes" id="UP000521872">
    <property type="component" value="Unassembled WGS sequence"/>
</dbReference>
<feature type="compositionally biased region" description="Low complexity" evidence="1">
    <location>
        <begin position="34"/>
        <end position="43"/>
    </location>
</feature>
<dbReference type="Pfam" id="PF07919">
    <property type="entry name" value="Gryzun"/>
    <property type="match status" value="1"/>
</dbReference>
<evidence type="ECO:0000256" key="1">
    <source>
        <dbReference type="SAM" id="MobiDB-lite"/>
    </source>
</evidence>
<feature type="domain" description="Gryzun putative trafficking through Golgi" evidence="2">
    <location>
        <begin position="653"/>
        <end position="912"/>
    </location>
</feature>
<dbReference type="PANTHER" id="PTHR14374">
    <property type="entry name" value="FOIE GRAS"/>
    <property type="match status" value="1"/>
</dbReference>
<gene>
    <name evidence="4" type="ORF">D9613_000907</name>
</gene>
<feature type="compositionally biased region" description="Basic and acidic residues" evidence="1">
    <location>
        <begin position="160"/>
        <end position="175"/>
    </location>
</feature>
<feature type="region of interest" description="Disordered" evidence="1">
    <location>
        <begin position="1250"/>
        <end position="1332"/>
    </location>
</feature>
<feature type="compositionally biased region" description="Acidic residues" evidence="1">
    <location>
        <begin position="1601"/>
        <end position="1611"/>
    </location>
</feature>
<name>A0A8H4R169_9AGAR</name>
<dbReference type="InterPro" id="IPR021773">
    <property type="entry name" value="TPC11"/>
</dbReference>
<feature type="region of interest" description="Disordered" evidence="1">
    <location>
        <begin position="90"/>
        <end position="112"/>
    </location>
</feature>
<feature type="region of interest" description="Disordered" evidence="1">
    <location>
        <begin position="925"/>
        <end position="954"/>
    </location>
</feature>
<accession>A0A8H4R169</accession>
<feature type="domain" description="Trafficking protein particle complex subunit 11" evidence="3">
    <location>
        <begin position="350"/>
        <end position="609"/>
    </location>
</feature>
<proteinExistence type="predicted"/>